<reference evidence="1" key="1">
    <citation type="journal article" date="2015" name="Nature">
        <title>Complex archaea that bridge the gap between prokaryotes and eukaryotes.</title>
        <authorList>
            <person name="Spang A."/>
            <person name="Saw J.H."/>
            <person name="Jorgensen S.L."/>
            <person name="Zaremba-Niedzwiedzka K."/>
            <person name="Martijn J."/>
            <person name="Lind A.E."/>
            <person name="van Eijk R."/>
            <person name="Schleper C."/>
            <person name="Guy L."/>
            <person name="Ettema T.J."/>
        </authorList>
    </citation>
    <scope>NUCLEOTIDE SEQUENCE</scope>
</reference>
<dbReference type="AlphaFoldDB" id="A0A0F9D2Y5"/>
<dbReference type="EMBL" id="LAZR01043690">
    <property type="protein sequence ID" value="KKL06463.1"/>
    <property type="molecule type" value="Genomic_DNA"/>
</dbReference>
<gene>
    <name evidence="1" type="ORF">LCGC14_2595780</name>
</gene>
<comment type="caution">
    <text evidence="1">The sequence shown here is derived from an EMBL/GenBank/DDBJ whole genome shotgun (WGS) entry which is preliminary data.</text>
</comment>
<name>A0A0F9D2Y5_9ZZZZ</name>
<accession>A0A0F9D2Y5</accession>
<dbReference type="SUPFAM" id="SSF49265">
    <property type="entry name" value="Fibronectin type III"/>
    <property type="match status" value="1"/>
</dbReference>
<evidence type="ECO:0000313" key="1">
    <source>
        <dbReference type="EMBL" id="KKL06463.1"/>
    </source>
</evidence>
<dbReference type="InterPro" id="IPR013783">
    <property type="entry name" value="Ig-like_fold"/>
</dbReference>
<dbReference type="Gene3D" id="2.60.40.10">
    <property type="entry name" value="Immunoglobulins"/>
    <property type="match status" value="2"/>
</dbReference>
<proteinExistence type="predicted"/>
<sequence>PRTGYPLEPLPSDSQTFSGSGGFIYTFTELLPNYSVEYKIRSCPTIGDCNDGSAPEGPALLPSLNTSPDPPTNLQSIGWSGDYSNPVTLTWTPSAEPLFSGFRISRSEYSAGSWGVFNAVGTFSLEDFVTYNREWDDITVGLDTAYQYQIQTYQTDALCFPSDKPDNSTEQSNSRIGFSSPSVILTIPKRPPNLRILNAQSGNLEFQFGWDDVDNETEYQFQLSENTDFSTLEIDSTHPAGDVDTDYITFITEEQTFYYRVRACNDDGAGNVGCSAFAPDPVGQFMTGLGAPSNLSARIVFASSTQGTADVYLEWDDGKSYDRTILVYRRIFGAVSWSSEIAELTPENCPFSSAPPRKYLDEDVGLGEEYEYKVSFNVLDSDPCGSYSSTGESAPSNFTSVNLDLLYILKGVAWAAQTGPEGVGWIKFNSASEGGSTPSSILYSVQIDKDGLVTGNAWAGEYGWLS</sequence>
<protein>
    <recommendedName>
        <fullName evidence="2">Fibronectin type-III domain-containing protein</fullName>
    </recommendedName>
</protein>
<feature type="non-terminal residue" evidence="1">
    <location>
        <position position="1"/>
    </location>
</feature>
<organism evidence="1">
    <name type="scientific">marine sediment metagenome</name>
    <dbReference type="NCBI Taxonomy" id="412755"/>
    <lineage>
        <taxon>unclassified sequences</taxon>
        <taxon>metagenomes</taxon>
        <taxon>ecological metagenomes</taxon>
    </lineage>
</organism>
<dbReference type="InterPro" id="IPR036116">
    <property type="entry name" value="FN3_sf"/>
</dbReference>
<feature type="non-terminal residue" evidence="1">
    <location>
        <position position="466"/>
    </location>
</feature>
<evidence type="ECO:0008006" key="2">
    <source>
        <dbReference type="Google" id="ProtNLM"/>
    </source>
</evidence>